<dbReference type="AlphaFoldDB" id="A0A5B8EF51"/>
<gene>
    <name evidence="2" type="ORF">DM298_09240</name>
</gene>
<evidence type="ECO:0000313" key="2">
    <source>
        <dbReference type="EMBL" id="QDD71009.1"/>
    </source>
</evidence>
<protein>
    <submittedName>
        <fullName evidence="2">Uncharacterized protein</fullName>
    </submittedName>
</protein>
<sequence length="273" mass="31306">MLQIVLGIVLGVMATLGIVWFVRKFKAQIRKILSKYLYWIFGICFPLLTGLLIGTLISNKGEELGSWADWASAVGTVGAFIWGFIAITKQTSIQRALNVEDKRPRFSFEQTDNIQKDEIVLRSNMKENTTSDGIRKRLRNNEGLLFRITNISENPVYSIKIIFKYNTEKENIYEFHGLPKETAIVLIPTNFVKDWQSVFVRFHSSANEVGYMCCKAGGNASYYFVKDKNNEISTYGDDKMVWPDDEIVQIFKDHFKNPSKVAFKASELIKKSR</sequence>
<proteinExistence type="predicted"/>
<keyword evidence="1" id="KW-0472">Membrane</keyword>
<keyword evidence="1" id="KW-0812">Transmembrane</keyword>
<feature type="transmembrane region" description="Helical" evidence="1">
    <location>
        <begin position="6"/>
        <end position="25"/>
    </location>
</feature>
<feature type="transmembrane region" description="Helical" evidence="1">
    <location>
        <begin position="37"/>
        <end position="58"/>
    </location>
</feature>
<dbReference type="EMBL" id="CP029754">
    <property type="protein sequence ID" value="QDD71009.1"/>
    <property type="molecule type" value="Genomic_DNA"/>
</dbReference>
<evidence type="ECO:0000313" key="3">
    <source>
        <dbReference type="Proteomes" id="UP000312326"/>
    </source>
</evidence>
<organism evidence="2 3">
    <name type="scientific">Lactobacillus amylovorus</name>
    <dbReference type="NCBI Taxonomy" id="1604"/>
    <lineage>
        <taxon>Bacteria</taxon>
        <taxon>Bacillati</taxon>
        <taxon>Bacillota</taxon>
        <taxon>Bacilli</taxon>
        <taxon>Lactobacillales</taxon>
        <taxon>Lactobacillaceae</taxon>
        <taxon>Lactobacillus</taxon>
    </lineage>
</organism>
<dbReference type="RefSeq" id="WP_139962491.1">
    <property type="nucleotide sequence ID" value="NZ_CP029754.1"/>
</dbReference>
<reference evidence="2 3" key="1">
    <citation type="submission" date="2018-06" db="EMBL/GenBank/DDBJ databases">
        <title>Complete genome sequnece of Lactobacillus amylovorus PMRA3.</title>
        <authorList>
            <person name="Nam Y.-D."/>
            <person name="Chung W.-H."/>
            <person name="Park Y.S."/>
            <person name="Kang J."/>
        </authorList>
    </citation>
    <scope>NUCLEOTIDE SEQUENCE [LARGE SCALE GENOMIC DNA]</scope>
    <source>
        <strain evidence="2 3">PMRA3</strain>
    </source>
</reference>
<keyword evidence="1" id="KW-1133">Transmembrane helix</keyword>
<accession>A0A5B8EF51</accession>
<dbReference type="Proteomes" id="UP000312326">
    <property type="component" value="Chromosome"/>
</dbReference>
<name>A0A5B8EF51_LACAM</name>
<feature type="transmembrane region" description="Helical" evidence="1">
    <location>
        <begin position="70"/>
        <end position="87"/>
    </location>
</feature>
<evidence type="ECO:0000256" key="1">
    <source>
        <dbReference type="SAM" id="Phobius"/>
    </source>
</evidence>